<dbReference type="AlphaFoldDB" id="A0A9D1KMR4"/>
<reference evidence="2" key="2">
    <citation type="journal article" date="2021" name="PeerJ">
        <title>Extensive microbial diversity within the chicken gut microbiome revealed by metagenomics and culture.</title>
        <authorList>
            <person name="Gilroy R."/>
            <person name="Ravi A."/>
            <person name="Getino M."/>
            <person name="Pursley I."/>
            <person name="Horton D.L."/>
            <person name="Alikhan N.F."/>
            <person name="Baker D."/>
            <person name="Gharbi K."/>
            <person name="Hall N."/>
            <person name="Watson M."/>
            <person name="Adriaenssens E.M."/>
            <person name="Foster-Nyarko E."/>
            <person name="Jarju S."/>
            <person name="Secka A."/>
            <person name="Antonio M."/>
            <person name="Oren A."/>
            <person name="Chaudhuri R.R."/>
            <person name="La Ragione R."/>
            <person name="Hildebrand F."/>
            <person name="Pallen M.J."/>
        </authorList>
    </citation>
    <scope>NUCLEOTIDE SEQUENCE</scope>
    <source>
        <strain evidence="2">ChiGjej1B1-24693</strain>
    </source>
</reference>
<protein>
    <submittedName>
        <fullName evidence="2">Heavy-metal-associated domain-containing protein</fullName>
    </submittedName>
</protein>
<reference evidence="2" key="1">
    <citation type="submission" date="2020-10" db="EMBL/GenBank/DDBJ databases">
        <authorList>
            <person name="Gilroy R."/>
        </authorList>
    </citation>
    <scope>NUCLEOTIDE SEQUENCE</scope>
    <source>
        <strain evidence="2">ChiGjej1B1-24693</strain>
    </source>
</reference>
<accession>A0A9D1KMR4</accession>
<organism evidence="2 3">
    <name type="scientific">Candidatus Avipropionibacterium avicola</name>
    <dbReference type="NCBI Taxonomy" id="2840701"/>
    <lineage>
        <taxon>Bacteria</taxon>
        <taxon>Bacillati</taxon>
        <taxon>Actinomycetota</taxon>
        <taxon>Actinomycetes</taxon>
        <taxon>Propionibacteriales</taxon>
        <taxon>Propionibacteriaceae</taxon>
        <taxon>Propionibacteriaceae incertae sedis</taxon>
        <taxon>Candidatus Avipropionibacterium</taxon>
    </lineage>
</organism>
<dbReference type="PROSITE" id="PS50846">
    <property type="entry name" value="HMA_2"/>
    <property type="match status" value="1"/>
</dbReference>
<dbReference type="EMBL" id="DVLP01000279">
    <property type="protein sequence ID" value="HIT75781.1"/>
    <property type="molecule type" value="Genomic_DNA"/>
</dbReference>
<dbReference type="Pfam" id="PF00403">
    <property type="entry name" value="HMA"/>
    <property type="match status" value="1"/>
</dbReference>
<dbReference type="SUPFAM" id="SSF55008">
    <property type="entry name" value="HMA, heavy metal-associated domain"/>
    <property type="match status" value="1"/>
</dbReference>
<dbReference type="InterPro" id="IPR036163">
    <property type="entry name" value="HMA_dom_sf"/>
</dbReference>
<dbReference type="InterPro" id="IPR006121">
    <property type="entry name" value="HMA_dom"/>
</dbReference>
<name>A0A9D1KMR4_9ACTN</name>
<feature type="domain" description="HMA" evidence="1">
    <location>
        <begin position="2"/>
        <end position="67"/>
    </location>
</feature>
<dbReference type="Gene3D" id="3.30.70.100">
    <property type="match status" value="1"/>
</dbReference>
<dbReference type="GO" id="GO:0046872">
    <property type="term" value="F:metal ion binding"/>
    <property type="evidence" value="ECO:0007669"/>
    <property type="project" value="InterPro"/>
</dbReference>
<gene>
    <name evidence="2" type="ORF">IAA98_09365</name>
</gene>
<comment type="caution">
    <text evidence="2">The sequence shown here is derived from an EMBL/GenBank/DDBJ whole genome shotgun (WGS) entry which is preliminary data.</text>
</comment>
<evidence type="ECO:0000313" key="3">
    <source>
        <dbReference type="Proteomes" id="UP000886842"/>
    </source>
</evidence>
<sequence>MTTTTWTVTGMTCDHCANAIVEEVSEIAGVEGVTVDRTAGRMTVDTSAAVADDAITDAVSEAGNYTASKQS</sequence>
<dbReference type="Proteomes" id="UP000886842">
    <property type="component" value="Unassembled WGS sequence"/>
</dbReference>
<proteinExistence type="predicted"/>
<evidence type="ECO:0000259" key="1">
    <source>
        <dbReference type="PROSITE" id="PS50846"/>
    </source>
</evidence>
<dbReference type="CDD" id="cd00371">
    <property type="entry name" value="HMA"/>
    <property type="match status" value="1"/>
</dbReference>
<evidence type="ECO:0000313" key="2">
    <source>
        <dbReference type="EMBL" id="HIT75781.1"/>
    </source>
</evidence>